<feature type="transmembrane region" description="Helical" evidence="8">
    <location>
        <begin position="90"/>
        <end position="110"/>
    </location>
</feature>
<feature type="transmembrane region" description="Helical" evidence="8">
    <location>
        <begin position="423"/>
        <end position="443"/>
    </location>
</feature>
<dbReference type="InterPro" id="IPR004268">
    <property type="entry name" value="MurJ"/>
</dbReference>
<feature type="transmembrane region" description="Helical" evidence="8">
    <location>
        <begin position="397"/>
        <end position="417"/>
    </location>
</feature>
<dbReference type="Proteomes" id="UP000321261">
    <property type="component" value="Unassembled WGS sequence"/>
</dbReference>
<evidence type="ECO:0000256" key="1">
    <source>
        <dbReference type="ARBA" id="ARBA00004651"/>
    </source>
</evidence>
<evidence type="ECO:0000313" key="9">
    <source>
        <dbReference type="EMBL" id="TWF78992.1"/>
    </source>
</evidence>
<proteinExistence type="predicted"/>
<dbReference type="PANTHER" id="PTHR47019">
    <property type="entry name" value="LIPID II FLIPPASE MURJ"/>
    <property type="match status" value="1"/>
</dbReference>
<gene>
    <name evidence="9" type="ORF">FHX44_114918</name>
</gene>
<keyword evidence="10" id="KW-1185">Reference proteome</keyword>
<evidence type="ECO:0000256" key="4">
    <source>
        <dbReference type="ARBA" id="ARBA00022960"/>
    </source>
</evidence>
<dbReference type="RefSeq" id="WP_170309018.1">
    <property type="nucleotide sequence ID" value="NZ_VIWU01000001.1"/>
</dbReference>
<keyword evidence="2" id="KW-1003">Cell membrane</keyword>
<feature type="transmembrane region" description="Helical" evidence="8">
    <location>
        <begin position="288"/>
        <end position="310"/>
    </location>
</feature>
<feature type="transmembrane region" description="Helical" evidence="8">
    <location>
        <begin position="357"/>
        <end position="376"/>
    </location>
</feature>
<name>A0A561SVV1_9PSEU</name>
<feature type="transmembrane region" description="Helical" evidence="8">
    <location>
        <begin position="21"/>
        <end position="41"/>
    </location>
</feature>
<dbReference type="GO" id="GO:0008360">
    <property type="term" value="P:regulation of cell shape"/>
    <property type="evidence" value="ECO:0007669"/>
    <property type="project" value="UniProtKB-KW"/>
</dbReference>
<comment type="caution">
    <text evidence="9">The sequence shown here is derived from an EMBL/GenBank/DDBJ whole genome shotgun (WGS) entry which is preliminary data.</text>
</comment>
<keyword evidence="6 8" id="KW-1133">Transmembrane helix</keyword>
<dbReference type="Pfam" id="PF03023">
    <property type="entry name" value="MurJ"/>
    <property type="match status" value="1"/>
</dbReference>
<protein>
    <submittedName>
        <fullName evidence="9">Peptidoglycan biosynthesis protein MviN/MurJ (Putative lipid II flippase)</fullName>
    </submittedName>
</protein>
<reference evidence="9 10" key="1">
    <citation type="submission" date="2019-06" db="EMBL/GenBank/DDBJ databases">
        <title>Sequencing the genomes of 1000 actinobacteria strains.</title>
        <authorList>
            <person name="Klenk H.-P."/>
        </authorList>
    </citation>
    <scope>NUCLEOTIDE SEQUENCE [LARGE SCALE GENOMIC DNA]</scope>
    <source>
        <strain evidence="9 10">DSM 45671</strain>
    </source>
</reference>
<feature type="transmembrane region" description="Helical" evidence="8">
    <location>
        <begin position="322"/>
        <end position="345"/>
    </location>
</feature>
<dbReference type="GO" id="GO:0015648">
    <property type="term" value="F:lipid-linked peptidoglycan transporter activity"/>
    <property type="evidence" value="ECO:0007669"/>
    <property type="project" value="TreeGrafter"/>
</dbReference>
<dbReference type="EMBL" id="VIWU01000001">
    <property type="protein sequence ID" value="TWF78992.1"/>
    <property type="molecule type" value="Genomic_DNA"/>
</dbReference>
<organism evidence="9 10">
    <name type="scientific">Pseudonocardia hierapolitana</name>
    <dbReference type="NCBI Taxonomy" id="1128676"/>
    <lineage>
        <taxon>Bacteria</taxon>
        <taxon>Bacillati</taxon>
        <taxon>Actinomycetota</taxon>
        <taxon>Actinomycetes</taxon>
        <taxon>Pseudonocardiales</taxon>
        <taxon>Pseudonocardiaceae</taxon>
        <taxon>Pseudonocardia</taxon>
    </lineage>
</organism>
<evidence type="ECO:0000256" key="3">
    <source>
        <dbReference type="ARBA" id="ARBA00022692"/>
    </source>
</evidence>
<accession>A0A561SVV1</accession>
<evidence type="ECO:0000256" key="7">
    <source>
        <dbReference type="ARBA" id="ARBA00023136"/>
    </source>
</evidence>
<feature type="transmembrane region" description="Helical" evidence="8">
    <location>
        <begin position="130"/>
        <end position="152"/>
    </location>
</feature>
<feature type="transmembrane region" description="Helical" evidence="8">
    <location>
        <begin position="159"/>
        <end position="184"/>
    </location>
</feature>
<keyword evidence="4" id="KW-0133">Cell shape</keyword>
<dbReference type="AlphaFoldDB" id="A0A561SVV1"/>
<sequence>MSTARGSVTVAIWTLVSRITGVLRVVVIGAVLGPTFFANIFVSANTIAGITFTAVVGTVLSPVIVPAVVRALRDRGQPGTAELIGRVTGFLLAGSAAVAAVLMLASPVLAYTLTVGVPQAERSQARTLTMLMVVLVAPQVVLYTMATLGAAVQQARDRFALASAAPALENLGLVATMVAVALLYEPGLEIGEVPLGLVVLLGGGATGSAVLHATVQLYGAARVGITVRPRLGWRSEPATWDLVRRLRASVSVAAFPSLSVYALLMVAATLPGGVLVMQLSYQLYQATIALGARAVSTAALPGLSIAAARGDAQWFGKAWRQVFYYVVLVGLPPPLLLIAFAPAIAETLAHGELSKRELIVALATCIAVLAVAQLPAAVHEVGRQTLFARLDVRGPCVAAATSFAVTVVVGFLAAWLADGNARLLGIALATLMAEAVAAALVLWRVRRTIQPERLIDARQLATAGLAGLTMLPVVGAGWILVGRTGYEPLVDVPLALMFGAVAVALFALSVTALNHRLGGSSDTTTVRSDARSVTTRN</sequence>
<feature type="transmembrane region" description="Helical" evidence="8">
    <location>
        <begin position="463"/>
        <end position="481"/>
    </location>
</feature>
<dbReference type="PANTHER" id="PTHR47019:SF1">
    <property type="entry name" value="LIPID II FLIPPASE MURJ"/>
    <property type="match status" value="1"/>
</dbReference>
<dbReference type="PRINTS" id="PR01806">
    <property type="entry name" value="VIRFACTRMVIN"/>
</dbReference>
<feature type="transmembrane region" description="Helical" evidence="8">
    <location>
        <begin position="246"/>
        <end position="268"/>
    </location>
</feature>
<feature type="transmembrane region" description="Helical" evidence="8">
    <location>
        <begin position="493"/>
        <end position="513"/>
    </location>
</feature>
<comment type="subcellular location">
    <subcellularLocation>
        <location evidence="1">Cell membrane</location>
        <topology evidence="1">Multi-pass membrane protein</topology>
    </subcellularLocation>
</comment>
<dbReference type="GO" id="GO:0005886">
    <property type="term" value="C:plasma membrane"/>
    <property type="evidence" value="ECO:0007669"/>
    <property type="project" value="UniProtKB-SubCell"/>
</dbReference>
<feature type="transmembrane region" description="Helical" evidence="8">
    <location>
        <begin position="47"/>
        <end position="69"/>
    </location>
</feature>
<dbReference type="GO" id="GO:0034204">
    <property type="term" value="P:lipid translocation"/>
    <property type="evidence" value="ECO:0007669"/>
    <property type="project" value="TreeGrafter"/>
</dbReference>
<evidence type="ECO:0000256" key="5">
    <source>
        <dbReference type="ARBA" id="ARBA00022984"/>
    </source>
</evidence>
<keyword evidence="3 8" id="KW-0812">Transmembrane</keyword>
<evidence type="ECO:0000256" key="2">
    <source>
        <dbReference type="ARBA" id="ARBA00022475"/>
    </source>
</evidence>
<evidence type="ECO:0000256" key="6">
    <source>
        <dbReference type="ARBA" id="ARBA00022989"/>
    </source>
</evidence>
<keyword evidence="5" id="KW-0573">Peptidoglycan synthesis</keyword>
<dbReference type="InterPro" id="IPR051050">
    <property type="entry name" value="Lipid_II_flippase_MurJ/MviN"/>
</dbReference>
<evidence type="ECO:0000313" key="10">
    <source>
        <dbReference type="Proteomes" id="UP000321261"/>
    </source>
</evidence>
<keyword evidence="7 8" id="KW-0472">Membrane</keyword>
<evidence type="ECO:0000256" key="8">
    <source>
        <dbReference type="SAM" id="Phobius"/>
    </source>
</evidence>
<feature type="transmembrane region" description="Helical" evidence="8">
    <location>
        <begin position="196"/>
        <end position="225"/>
    </location>
</feature>
<dbReference type="GO" id="GO:0009252">
    <property type="term" value="P:peptidoglycan biosynthetic process"/>
    <property type="evidence" value="ECO:0007669"/>
    <property type="project" value="UniProtKB-KW"/>
</dbReference>